<sequence length="86" mass="10556">MRTISSEEILNQLGDIERELEKLEEIFAVSFEEREKEFIQETNQRLHHIDLEINRINHRYIEMERNNSRKSKSTRRKLELDPQFQV</sequence>
<comment type="caution">
    <text evidence="2">The sequence shown here is derived from an EMBL/GenBank/DDBJ whole genome shotgun (WGS) entry which is preliminary data.</text>
</comment>
<name>A0ABP3GNR9_9BACI</name>
<gene>
    <name evidence="2" type="ORF">GCM10008967_42860</name>
</gene>
<evidence type="ECO:0000313" key="2">
    <source>
        <dbReference type="EMBL" id="GAA0347965.1"/>
    </source>
</evidence>
<dbReference type="RefSeq" id="WP_343804041.1">
    <property type="nucleotide sequence ID" value="NZ_BAAADJ010000064.1"/>
</dbReference>
<keyword evidence="3" id="KW-1185">Reference proteome</keyword>
<organism evidence="2 3">
    <name type="scientific">Bacillus carboniphilus</name>
    <dbReference type="NCBI Taxonomy" id="86663"/>
    <lineage>
        <taxon>Bacteria</taxon>
        <taxon>Bacillati</taxon>
        <taxon>Bacillota</taxon>
        <taxon>Bacilli</taxon>
        <taxon>Bacillales</taxon>
        <taxon>Bacillaceae</taxon>
        <taxon>Bacillus</taxon>
    </lineage>
</organism>
<reference evidence="3" key="1">
    <citation type="journal article" date="2019" name="Int. J. Syst. Evol. Microbiol.">
        <title>The Global Catalogue of Microorganisms (GCM) 10K type strain sequencing project: providing services to taxonomists for standard genome sequencing and annotation.</title>
        <authorList>
            <consortium name="The Broad Institute Genomics Platform"/>
            <consortium name="The Broad Institute Genome Sequencing Center for Infectious Disease"/>
            <person name="Wu L."/>
            <person name="Ma J."/>
        </authorList>
    </citation>
    <scope>NUCLEOTIDE SEQUENCE [LARGE SCALE GENOMIC DNA]</scope>
    <source>
        <strain evidence="3">JCM 9731</strain>
    </source>
</reference>
<feature type="region of interest" description="Disordered" evidence="1">
    <location>
        <begin position="64"/>
        <end position="86"/>
    </location>
</feature>
<proteinExistence type="predicted"/>
<evidence type="ECO:0000256" key="1">
    <source>
        <dbReference type="SAM" id="MobiDB-lite"/>
    </source>
</evidence>
<dbReference type="Proteomes" id="UP001500782">
    <property type="component" value="Unassembled WGS sequence"/>
</dbReference>
<dbReference type="EMBL" id="BAAADJ010000064">
    <property type="protein sequence ID" value="GAA0347965.1"/>
    <property type="molecule type" value="Genomic_DNA"/>
</dbReference>
<protein>
    <submittedName>
        <fullName evidence="2">Uncharacterized protein</fullName>
    </submittedName>
</protein>
<accession>A0ABP3GNR9</accession>
<evidence type="ECO:0000313" key="3">
    <source>
        <dbReference type="Proteomes" id="UP001500782"/>
    </source>
</evidence>